<evidence type="ECO:0000313" key="3">
    <source>
        <dbReference type="Proteomes" id="UP000568380"/>
    </source>
</evidence>
<dbReference type="Proteomes" id="UP000568380">
    <property type="component" value="Unassembled WGS sequence"/>
</dbReference>
<dbReference type="Gene3D" id="3.10.490.10">
    <property type="entry name" value="Gamma-glutamyl cyclotransferase-like"/>
    <property type="match status" value="1"/>
</dbReference>
<dbReference type="SUPFAM" id="SSF110857">
    <property type="entry name" value="Gamma-glutamyl cyclotransferase-like"/>
    <property type="match status" value="1"/>
</dbReference>
<dbReference type="AlphaFoldDB" id="A0A7W8EF46"/>
<keyword evidence="2" id="KW-0808">Transferase</keyword>
<name>A0A7W8EF46_9ACTN</name>
<evidence type="ECO:0000259" key="1">
    <source>
        <dbReference type="Pfam" id="PF21986"/>
    </source>
</evidence>
<reference evidence="2 3" key="1">
    <citation type="submission" date="2020-08" db="EMBL/GenBank/DDBJ databases">
        <title>Genomic Encyclopedia of Type Strains, Phase IV (KMG-IV): sequencing the most valuable type-strain genomes for metagenomic binning, comparative biology and taxonomic classification.</title>
        <authorList>
            <person name="Goeker M."/>
        </authorList>
    </citation>
    <scope>NUCLEOTIDE SEQUENCE [LARGE SCALE GENOMIC DNA]</scope>
    <source>
        <strain evidence="2 3">DSM 45385</strain>
    </source>
</reference>
<dbReference type="RefSeq" id="WP_184960572.1">
    <property type="nucleotide sequence ID" value="NZ_JACHIN010000003.1"/>
</dbReference>
<proteinExistence type="predicted"/>
<gene>
    <name evidence="2" type="ORF">HNR40_002434</name>
</gene>
<evidence type="ECO:0000313" key="2">
    <source>
        <dbReference type="EMBL" id="MBB5076961.1"/>
    </source>
</evidence>
<protein>
    <submittedName>
        <fullName evidence="2">Gamma-glutamylcyclotransferase (GGCT)/AIG2-like uncharacterized protein YtfP</fullName>
    </submittedName>
</protein>
<comment type="caution">
    <text evidence="2">The sequence shown here is derived from an EMBL/GenBank/DDBJ whole genome shotgun (WGS) entry which is preliminary data.</text>
</comment>
<dbReference type="InterPro" id="IPR036568">
    <property type="entry name" value="GGCT-like_sf"/>
</dbReference>
<feature type="domain" description="Allophanate hydrolase C-terminal" evidence="1">
    <location>
        <begin position="4"/>
        <end position="122"/>
    </location>
</feature>
<dbReference type="InterPro" id="IPR053844">
    <property type="entry name" value="AH_C"/>
</dbReference>
<accession>A0A7W8EF46</accession>
<dbReference type="GO" id="GO:0016740">
    <property type="term" value="F:transferase activity"/>
    <property type="evidence" value="ECO:0007669"/>
    <property type="project" value="UniProtKB-KW"/>
</dbReference>
<sequence>MTLMFLNGGAMRGGPLHHLLGDAPLVAETRTAAKYRFYSVGGRCPALYPVSHGGAEIDGELYDLDLDRLRDQVLPAEPPELELGVIELADGRSALAMLLRRPNTSHAELADITDFGSWTTYKERA</sequence>
<keyword evidence="3" id="KW-1185">Reference proteome</keyword>
<organism evidence="2 3">
    <name type="scientific">Nonomuraea endophytica</name>
    <dbReference type="NCBI Taxonomy" id="714136"/>
    <lineage>
        <taxon>Bacteria</taxon>
        <taxon>Bacillati</taxon>
        <taxon>Actinomycetota</taxon>
        <taxon>Actinomycetes</taxon>
        <taxon>Streptosporangiales</taxon>
        <taxon>Streptosporangiaceae</taxon>
        <taxon>Nonomuraea</taxon>
    </lineage>
</organism>
<dbReference type="Pfam" id="PF21986">
    <property type="entry name" value="AH_C"/>
    <property type="match status" value="1"/>
</dbReference>
<dbReference type="EMBL" id="JACHIN010000003">
    <property type="protein sequence ID" value="MBB5076961.1"/>
    <property type="molecule type" value="Genomic_DNA"/>
</dbReference>